<dbReference type="GO" id="GO:0005886">
    <property type="term" value="C:plasma membrane"/>
    <property type="evidence" value="ECO:0007669"/>
    <property type="project" value="UniProtKB-SubCell"/>
</dbReference>
<reference evidence="9" key="1">
    <citation type="submission" date="2023-01" db="EMBL/GenBank/DDBJ databases">
        <title>The diversity of Class Acidimicrobiia in South China Sea sediment environments and the proposal of Iamia marina sp. nov., a novel species of the genus Iamia.</title>
        <authorList>
            <person name="He Y."/>
            <person name="Tian X."/>
        </authorList>
    </citation>
    <scope>NUCLEOTIDE SEQUENCE</scope>
    <source>
        <strain evidence="9">DSM 19957</strain>
    </source>
</reference>
<organism evidence="9 10">
    <name type="scientific">Iamia majanohamensis</name>
    <dbReference type="NCBI Taxonomy" id="467976"/>
    <lineage>
        <taxon>Bacteria</taxon>
        <taxon>Bacillati</taxon>
        <taxon>Actinomycetota</taxon>
        <taxon>Acidimicrobiia</taxon>
        <taxon>Acidimicrobiales</taxon>
        <taxon>Iamiaceae</taxon>
        <taxon>Iamia</taxon>
    </lineage>
</organism>
<dbReference type="KEGG" id="ima:PO878_15465"/>
<keyword evidence="2" id="KW-1003">Cell membrane</keyword>
<keyword evidence="4" id="KW-0808">Transferase</keyword>
<keyword evidence="10" id="KW-1185">Reference proteome</keyword>
<feature type="transmembrane region" description="Helical" evidence="8">
    <location>
        <begin position="209"/>
        <end position="229"/>
    </location>
</feature>
<evidence type="ECO:0000256" key="7">
    <source>
        <dbReference type="ARBA" id="ARBA00023136"/>
    </source>
</evidence>
<keyword evidence="7 8" id="KW-0472">Membrane</keyword>
<dbReference type="Proteomes" id="UP001216390">
    <property type="component" value="Chromosome"/>
</dbReference>
<evidence type="ECO:0000256" key="8">
    <source>
        <dbReference type="SAM" id="Phobius"/>
    </source>
</evidence>
<dbReference type="EMBL" id="CP116942">
    <property type="protein sequence ID" value="WCO65901.1"/>
    <property type="molecule type" value="Genomic_DNA"/>
</dbReference>
<dbReference type="AlphaFoldDB" id="A0AAF0BR31"/>
<accession>A0AAF0BR31</accession>
<dbReference type="PANTHER" id="PTHR33908:SF11">
    <property type="entry name" value="MEMBRANE PROTEIN"/>
    <property type="match status" value="1"/>
</dbReference>
<keyword evidence="6 8" id="KW-1133">Transmembrane helix</keyword>
<evidence type="ECO:0000256" key="5">
    <source>
        <dbReference type="ARBA" id="ARBA00022692"/>
    </source>
</evidence>
<proteinExistence type="predicted"/>
<feature type="transmembrane region" description="Helical" evidence="8">
    <location>
        <begin position="119"/>
        <end position="135"/>
    </location>
</feature>
<name>A0AAF0BR31_9ACTN</name>
<dbReference type="PANTHER" id="PTHR33908">
    <property type="entry name" value="MANNOSYLTRANSFERASE YKCB-RELATED"/>
    <property type="match status" value="1"/>
</dbReference>
<evidence type="ECO:0000313" key="9">
    <source>
        <dbReference type="EMBL" id="WCO65901.1"/>
    </source>
</evidence>
<evidence type="ECO:0000313" key="10">
    <source>
        <dbReference type="Proteomes" id="UP001216390"/>
    </source>
</evidence>
<feature type="transmembrane region" description="Helical" evidence="8">
    <location>
        <begin position="6"/>
        <end position="29"/>
    </location>
</feature>
<feature type="transmembrane region" description="Helical" evidence="8">
    <location>
        <begin position="303"/>
        <end position="320"/>
    </location>
</feature>
<dbReference type="RefSeq" id="WP_272735427.1">
    <property type="nucleotide sequence ID" value="NZ_CP116942.1"/>
</dbReference>
<sequence>MGRGLLAHPLLVVGVVAGLVALGHAVWIWTHRQVGAIDPDEAGYLAAALRYQQALGWTQPLALPLEVAKTGTGPLVPLLSVPLLLVGPDDPRTAMLVQPLLLAFTAVAVAGIARRLAGAPAAIVAGVVVLGLPTVASATVSYWLGLGAAAGLAGAMWALVASDRLTNRWAWAFGLGVAAMLLARTMTVGYLPAVAVAGLVVAGRRRESLVGLAQAAGVTVLVAGPWYLAQRQAVFGYLFSYGYGDRSELFGERDLSDRLGARLDRFDAGIGVGVWWGAAVLVVAVVSWALLRRRPPDAVRSHLALGAVVVLGFAALMSTANAGVWFELPVVVVLVPLVVGLGAAAPVAVRAVALVPVVVAAVLQLACTWWVIPPDGRDVPFVDAQGRVAHYEYGFEQYDPRFGPSRRDDLEEAAADWWAVSTAVEDRLRALGDPEGFVVTLSGNFQLFNANTVQLAGQLDGWTPRTWIPDTVRPEDERAADLTPAARTPDGGLVTDGQGRPVERVLLLALHDQTLFTPDAEVRAFARQARAAGWQPTASWDLPGGGEVVLLRHPDGP</sequence>
<feature type="transmembrane region" description="Helical" evidence="8">
    <location>
        <begin position="142"/>
        <end position="160"/>
    </location>
</feature>
<dbReference type="InterPro" id="IPR050297">
    <property type="entry name" value="LipidA_mod_glycosyltrf_83"/>
</dbReference>
<dbReference type="GO" id="GO:0009103">
    <property type="term" value="P:lipopolysaccharide biosynthetic process"/>
    <property type="evidence" value="ECO:0007669"/>
    <property type="project" value="UniProtKB-ARBA"/>
</dbReference>
<protein>
    <submittedName>
        <fullName evidence="9">Uncharacterized protein</fullName>
    </submittedName>
</protein>
<keyword evidence="5 8" id="KW-0812">Transmembrane</keyword>
<evidence type="ECO:0000256" key="3">
    <source>
        <dbReference type="ARBA" id="ARBA00022676"/>
    </source>
</evidence>
<dbReference type="GO" id="GO:0016763">
    <property type="term" value="F:pentosyltransferase activity"/>
    <property type="evidence" value="ECO:0007669"/>
    <property type="project" value="TreeGrafter"/>
</dbReference>
<evidence type="ECO:0000256" key="1">
    <source>
        <dbReference type="ARBA" id="ARBA00004651"/>
    </source>
</evidence>
<feature type="transmembrane region" description="Helical" evidence="8">
    <location>
        <begin position="268"/>
        <end position="291"/>
    </location>
</feature>
<evidence type="ECO:0000256" key="4">
    <source>
        <dbReference type="ARBA" id="ARBA00022679"/>
    </source>
</evidence>
<evidence type="ECO:0000256" key="6">
    <source>
        <dbReference type="ARBA" id="ARBA00022989"/>
    </source>
</evidence>
<gene>
    <name evidence="9" type="ORF">PO878_15465</name>
</gene>
<feature type="transmembrane region" description="Helical" evidence="8">
    <location>
        <begin position="351"/>
        <end position="372"/>
    </location>
</feature>
<comment type="subcellular location">
    <subcellularLocation>
        <location evidence="1">Cell membrane</location>
        <topology evidence="1">Multi-pass membrane protein</topology>
    </subcellularLocation>
</comment>
<keyword evidence="3" id="KW-0328">Glycosyltransferase</keyword>
<evidence type="ECO:0000256" key="2">
    <source>
        <dbReference type="ARBA" id="ARBA00022475"/>
    </source>
</evidence>
<feature type="transmembrane region" description="Helical" evidence="8">
    <location>
        <begin position="172"/>
        <end position="202"/>
    </location>
</feature>
<feature type="transmembrane region" description="Helical" evidence="8">
    <location>
        <begin position="326"/>
        <end position="344"/>
    </location>
</feature>